<organism evidence="8 9">
    <name type="scientific">Chlorella sorokiniana</name>
    <name type="common">Freshwater green alga</name>
    <dbReference type="NCBI Taxonomy" id="3076"/>
    <lineage>
        <taxon>Eukaryota</taxon>
        <taxon>Viridiplantae</taxon>
        <taxon>Chlorophyta</taxon>
        <taxon>core chlorophytes</taxon>
        <taxon>Trebouxiophyceae</taxon>
        <taxon>Chlorellales</taxon>
        <taxon>Chlorellaceae</taxon>
        <taxon>Chlorella clade</taxon>
        <taxon>Chlorella</taxon>
    </lineage>
</organism>
<dbReference type="InterPro" id="IPR044669">
    <property type="entry name" value="YneE/VCCN1/2-like"/>
</dbReference>
<sequence>MSTAMLAGSRIQLQQPAGLGGSRLQRAAAPVAAAARLGSVRPAGLQARSTAARRADRSALRVSATASPEAAPVKLSGDDLKEANRKHMRSVFDFDLWKKHRSSSRYLRHIVGLGESRIVSGLMAPLTYVMTLSLAVACYNAAAEAGYLPVFPELKLATNAPFGLTSFALSLLLVFRTNSSYGRWDEARKMWGLIVNRSRDFIRQGLGYIPPEQEELQKMLVRWTVAYSRSLMCHLRPGEDLRVELKDTLKPEELEALLASTHRPNYVVQVLTAIIKTAQLPAAVTNNRDSTGCVPAGAAYRMDENLTVFADVTGGCERILRTPIPLSYTRHTSRFMMIWLTLLPFTLWDSCHWAMLPIAGIVSFLLLGIEEIGVQIEEPFTILPLEVISRTIEGNVWELYRMHSGEALEKEQAELANGQDVQVLNAQDLVALMAPSAVGNTANGTSRKSLVVNYGL</sequence>
<evidence type="ECO:0000313" key="9">
    <source>
        <dbReference type="Proteomes" id="UP000239899"/>
    </source>
</evidence>
<keyword evidence="3" id="KW-1003">Cell membrane</keyword>
<dbReference type="EMBL" id="LHPG02000016">
    <property type="protein sequence ID" value="PRW33726.1"/>
    <property type="molecule type" value="Genomic_DNA"/>
</dbReference>
<gene>
    <name evidence="8" type="ORF">C2E21_7697</name>
</gene>
<dbReference type="PANTHER" id="PTHR33281">
    <property type="entry name" value="UPF0187 PROTEIN YNEE"/>
    <property type="match status" value="1"/>
</dbReference>
<protein>
    <submittedName>
        <fullName evidence="8">UPF0187 chloroplastic</fullName>
    </submittedName>
</protein>
<dbReference type="STRING" id="3076.A0A2P6THI5"/>
<keyword evidence="2" id="KW-0813">Transport</keyword>
<keyword evidence="6" id="KW-0406">Ion transport</keyword>
<dbReference type="GO" id="GO:0005254">
    <property type="term" value="F:chloride channel activity"/>
    <property type="evidence" value="ECO:0007669"/>
    <property type="project" value="InterPro"/>
</dbReference>
<comment type="subcellular location">
    <subcellularLocation>
        <location evidence="1">Cell membrane</location>
        <topology evidence="1">Multi-pass membrane protein</topology>
    </subcellularLocation>
</comment>
<keyword evidence="7" id="KW-0472">Membrane</keyword>
<evidence type="ECO:0000256" key="4">
    <source>
        <dbReference type="ARBA" id="ARBA00022692"/>
    </source>
</evidence>
<name>A0A2P6THI5_CHLSO</name>
<evidence type="ECO:0000256" key="5">
    <source>
        <dbReference type="ARBA" id="ARBA00022989"/>
    </source>
</evidence>
<keyword evidence="5" id="KW-1133">Transmembrane helix</keyword>
<evidence type="ECO:0000256" key="3">
    <source>
        <dbReference type="ARBA" id="ARBA00022475"/>
    </source>
</evidence>
<reference evidence="8 9" key="1">
    <citation type="journal article" date="2018" name="Plant J.">
        <title>Genome sequences of Chlorella sorokiniana UTEX 1602 and Micractinium conductrix SAG 241.80: implications to maltose excretion by a green alga.</title>
        <authorList>
            <person name="Arriola M.B."/>
            <person name="Velmurugan N."/>
            <person name="Zhang Y."/>
            <person name="Plunkett M.H."/>
            <person name="Hondzo H."/>
            <person name="Barney B.M."/>
        </authorList>
    </citation>
    <scope>NUCLEOTIDE SEQUENCE [LARGE SCALE GENOMIC DNA]</scope>
    <source>
        <strain evidence="9">UTEX 1602</strain>
    </source>
</reference>
<evidence type="ECO:0000256" key="6">
    <source>
        <dbReference type="ARBA" id="ARBA00023065"/>
    </source>
</evidence>
<dbReference type="PANTHER" id="PTHR33281:SF19">
    <property type="entry name" value="VOLTAGE-DEPENDENT ANION CHANNEL-FORMING PROTEIN YNEE"/>
    <property type="match status" value="1"/>
</dbReference>
<keyword evidence="9" id="KW-1185">Reference proteome</keyword>
<evidence type="ECO:0000256" key="1">
    <source>
        <dbReference type="ARBA" id="ARBA00004651"/>
    </source>
</evidence>
<dbReference type="OrthoDB" id="1368at2759"/>
<proteinExistence type="predicted"/>
<comment type="caution">
    <text evidence="8">The sequence shown here is derived from an EMBL/GenBank/DDBJ whole genome shotgun (WGS) entry which is preliminary data.</text>
</comment>
<dbReference type="Proteomes" id="UP000239899">
    <property type="component" value="Unassembled WGS sequence"/>
</dbReference>
<keyword evidence="4" id="KW-0812">Transmembrane</keyword>
<evidence type="ECO:0000313" key="8">
    <source>
        <dbReference type="EMBL" id="PRW33726.1"/>
    </source>
</evidence>
<dbReference type="AlphaFoldDB" id="A0A2P6THI5"/>
<evidence type="ECO:0000256" key="2">
    <source>
        <dbReference type="ARBA" id="ARBA00022448"/>
    </source>
</evidence>
<dbReference type="GO" id="GO:0005886">
    <property type="term" value="C:plasma membrane"/>
    <property type="evidence" value="ECO:0007669"/>
    <property type="project" value="UniProtKB-SubCell"/>
</dbReference>
<evidence type="ECO:0000256" key="7">
    <source>
        <dbReference type="ARBA" id="ARBA00023136"/>
    </source>
</evidence>
<dbReference type="Pfam" id="PF25539">
    <property type="entry name" value="Bestrophin_2"/>
    <property type="match status" value="1"/>
</dbReference>
<accession>A0A2P6THI5</accession>